<gene>
    <name evidence="4" type="ORF">RPR59_14420</name>
</gene>
<evidence type="ECO:0000313" key="5">
    <source>
        <dbReference type="Proteomes" id="UP001302249"/>
    </source>
</evidence>
<keyword evidence="5" id="KW-1185">Reference proteome</keyword>
<dbReference type="SUPFAM" id="SSF141868">
    <property type="entry name" value="EAL domain-like"/>
    <property type="match status" value="1"/>
</dbReference>
<dbReference type="Proteomes" id="UP001302249">
    <property type="component" value="Chromosome"/>
</dbReference>
<evidence type="ECO:0000259" key="3">
    <source>
        <dbReference type="PROSITE" id="PS50887"/>
    </source>
</evidence>
<keyword evidence="1" id="KW-1133">Transmembrane helix</keyword>
<dbReference type="Gene3D" id="3.20.20.450">
    <property type="entry name" value="EAL domain"/>
    <property type="match status" value="1"/>
</dbReference>
<sequence>MNRYLGRKKVVKRGEALVIALAGMVLGFLFIHFDAFTKYSKFVDKAAYEQLDELLFVIFFGGFAALVIAIRRTADMAREVRRREEAERKALKLARLDPLTGLPNRRVLGELLVRAVQEAARHDRDCAVLLIDLDHFKSVNDLHGHHIGDALLVEVSNRLRELASDTAHIARLGGDEFACWLSYERGNDAPGHLAMRIIRSLGRRYVIEGRTLEVSATIGIARSPRNSGDPATLLRAADIAMYHAKREQRGTFEYFRTEMDEKLQARAMLERDLRHAVAEGHIIPYFQPIYSLVEDRIIGFEALARWFHPERGLVSPVEFIPVAEDIGLMHDLTQHILTQSCIVAQTWPDGISFSVNVPPAQLLAGWFPAHTLATLTATGVAPSRLIIEVTENAFIEDADFASGIFESLHNAGIRVALDDFGKGYSSLTHLRQLRFDHLKIDSSFIRSIDTTESRQIIKAVIGLGGAMGMSVTAEGVEDEAVAHALGSLGCTHAQGYLFGKPVPASMTLPMLQPRASLRSEAVGG</sequence>
<dbReference type="Pfam" id="PF00990">
    <property type="entry name" value="GGDEF"/>
    <property type="match status" value="1"/>
</dbReference>
<protein>
    <submittedName>
        <fullName evidence="4">EAL domain-containing protein</fullName>
    </submittedName>
</protein>
<evidence type="ECO:0000313" key="4">
    <source>
        <dbReference type="EMBL" id="WNO53611.1"/>
    </source>
</evidence>
<dbReference type="InterPro" id="IPR000160">
    <property type="entry name" value="GGDEF_dom"/>
</dbReference>
<dbReference type="PROSITE" id="PS50887">
    <property type="entry name" value="GGDEF"/>
    <property type="match status" value="1"/>
</dbReference>
<proteinExistence type="predicted"/>
<dbReference type="SMART" id="SM00052">
    <property type="entry name" value="EAL"/>
    <property type="match status" value="1"/>
</dbReference>
<dbReference type="SMART" id="SM00267">
    <property type="entry name" value="GGDEF"/>
    <property type="match status" value="1"/>
</dbReference>
<keyword evidence="1" id="KW-0812">Transmembrane</keyword>
<dbReference type="InterPro" id="IPR035919">
    <property type="entry name" value="EAL_sf"/>
</dbReference>
<dbReference type="InterPro" id="IPR029787">
    <property type="entry name" value="Nucleotide_cyclase"/>
</dbReference>
<dbReference type="Pfam" id="PF00563">
    <property type="entry name" value="EAL"/>
    <property type="match status" value="1"/>
</dbReference>
<feature type="transmembrane region" description="Helical" evidence="1">
    <location>
        <begin position="54"/>
        <end position="74"/>
    </location>
</feature>
<feature type="transmembrane region" description="Helical" evidence="1">
    <location>
        <begin position="16"/>
        <end position="34"/>
    </location>
</feature>
<dbReference type="PANTHER" id="PTHR44757">
    <property type="entry name" value="DIGUANYLATE CYCLASE DGCP"/>
    <property type="match status" value="1"/>
</dbReference>
<dbReference type="CDD" id="cd01949">
    <property type="entry name" value="GGDEF"/>
    <property type="match status" value="1"/>
</dbReference>
<dbReference type="InterPro" id="IPR052155">
    <property type="entry name" value="Biofilm_reg_signaling"/>
</dbReference>
<dbReference type="CDD" id="cd01948">
    <property type="entry name" value="EAL"/>
    <property type="match status" value="1"/>
</dbReference>
<dbReference type="Gene3D" id="3.30.70.270">
    <property type="match status" value="1"/>
</dbReference>
<dbReference type="RefSeq" id="WP_313915226.1">
    <property type="nucleotide sequence ID" value="NZ_CP135076.1"/>
</dbReference>
<feature type="domain" description="GGDEF" evidence="3">
    <location>
        <begin position="124"/>
        <end position="257"/>
    </location>
</feature>
<dbReference type="SUPFAM" id="SSF55073">
    <property type="entry name" value="Nucleotide cyclase"/>
    <property type="match status" value="1"/>
</dbReference>
<feature type="domain" description="EAL" evidence="2">
    <location>
        <begin position="266"/>
        <end position="515"/>
    </location>
</feature>
<keyword evidence="1" id="KW-0472">Membrane</keyword>
<evidence type="ECO:0000259" key="2">
    <source>
        <dbReference type="PROSITE" id="PS50883"/>
    </source>
</evidence>
<dbReference type="InterPro" id="IPR001633">
    <property type="entry name" value="EAL_dom"/>
</dbReference>
<name>A0ABZ0B916_9SPHN</name>
<dbReference type="InterPro" id="IPR043128">
    <property type="entry name" value="Rev_trsase/Diguanyl_cyclase"/>
</dbReference>
<dbReference type="EMBL" id="CP135076">
    <property type="protein sequence ID" value="WNO53611.1"/>
    <property type="molecule type" value="Genomic_DNA"/>
</dbReference>
<dbReference type="NCBIfam" id="TIGR00254">
    <property type="entry name" value="GGDEF"/>
    <property type="match status" value="1"/>
</dbReference>
<evidence type="ECO:0000256" key="1">
    <source>
        <dbReference type="SAM" id="Phobius"/>
    </source>
</evidence>
<dbReference type="PANTHER" id="PTHR44757:SF2">
    <property type="entry name" value="BIOFILM ARCHITECTURE MAINTENANCE PROTEIN MBAA"/>
    <property type="match status" value="1"/>
</dbReference>
<accession>A0ABZ0B916</accession>
<reference evidence="4 5" key="1">
    <citation type="submission" date="2023-09" db="EMBL/GenBank/DDBJ databases">
        <authorList>
            <person name="Rey-Velasco X."/>
        </authorList>
    </citation>
    <scope>NUCLEOTIDE SEQUENCE [LARGE SCALE GENOMIC DNA]</scope>
    <source>
        <strain evidence="4 5">W311</strain>
    </source>
</reference>
<dbReference type="PROSITE" id="PS50883">
    <property type="entry name" value="EAL"/>
    <property type="match status" value="1"/>
</dbReference>
<organism evidence="4 5">
    <name type="scientific">Stakelama saccharophila</name>
    <dbReference type="NCBI Taxonomy" id="3075605"/>
    <lineage>
        <taxon>Bacteria</taxon>
        <taxon>Pseudomonadati</taxon>
        <taxon>Pseudomonadota</taxon>
        <taxon>Alphaproteobacteria</taxon>
        <taxon>Sphingomonadales</taxon>
        <taxon>Sphingomonadaceae</taxon>
        <taxon>Stakelama</taxon>
    </lineage>
</organism>